<sequence>MARATRVSAPRKALLLAGAILACLAHNLVLAPLVHAAPSAAAAPGFDTAEAQRLLLALCVGGPRIAGSQAASAAVALLLRELGAVSELARAAGATLEFEAVDSGHGSFETDFLDGFTNSYQGVVSVAARLTWPGAAREAVLLSSHFDTWSSSPGASDDAVHVATTVGVLRALAAGPARGVSVLAFFSGAEESNWVAAHAFATRHRWAADYRAVLNLEAIGAGGDLVAFQMGPRAGWLASALGDAGTQRGSVFAHDLFQIPGFPAGDDFKTLTVDGPSDVVYFDLYGLAWVTYSASTGACGLGSAYLPAYYLGVNGAALLGAAVLIAVLLPITARSGAVLPTDPLVAVVYAVTAVCTSSVLVAPLPRRVAARSAGGLGLVAVCCVCFALGSRASPFTDATPKRLVVQHIYRELEGAPHSSGLWVSAFDFSGLRELRETPAAAALLPAGAVFATTVAGRSVKPPPIPQRKRRLHFAFLTCGSGGGAEPCLWDLTLVVNGSAPLPLAVTGHYPDIADTPELEALSEALPTELRADWHWFSSMVQRVDLPVGGAETVAYS</sequence>
<organism evidence="7 8">
    <name type="scientific">Emiliania huxleyi (strain CCMP1516)</name>
    <dbReference type="NCBI Taxonomy" id="280463"/>
    <lineage>
        <taxon>Eukaryota</taxon>
        <taxon>Haptista</taxon>
        <taxon>Haptophyta</taxon>
        <taxon>Prymnesiophyceae</taxon>
        <taxon>Isochrysidales</taxon>
        <taxon>Noelaerhabdaceae</taxon>
        <taxon>Emiliania</taxon>
    </lineage>
</organism>
<dbReference type="PaxDb" id="2903-EOD08797"/>
<keyword evidence="4" id="KW-1133">Transmembrane helix</keyword>
<dbReference type="STRING" id="2903.R1BHF8"/>
<keyword evidence="3" id="KW-0256">Endoplasmic reticulum</keyword>
<dbReference type="GO" id="GO:0005783">
    <property type="term" value="C:endoplasmic reticulum"/>
    <property type="evidence" value="ECO:0007669"/>
    <property type="project" value="UniProtKB-SubCell"/>
</dbReference>
<protein>
    <recommendedName>
        <fullName evidence="6">Peptidase M28 domain-containing protein</fullName>
    </recommendedName>
</protein>
<evidence type="ECO:0000313" key="8">
    <source>
        <dbReference type="Proteomes" id="UP000013827"/>
    </source>
</evidence>
<dbReference type="GO" id="GO:0006508">
    <property type="term" value="P:proteolysis"/>
    <property type="evidence" value="ECO:0007669"/>
    <property type="project" value="InterPro"/>
</dbReference>
<dbReference type="GeneID" id="17254968"/>
<evidence type="ECO:0000313" key="7">
    <source>
        <dbReference type="EnsemblProtists" id="EOD08797"/>
    </source>
</evidence>
<dbReference type="EnsemblProtists" id="EOD08797">
    <property type="protein sequence ID" value="EOD08797"/>
    <property type="gene ID" value="EMIHUDRAFT_217054"/>
</dbReference>
<comment type="cofactor">
    <cofactor evidence="1">
        <name>Zn(2+)</name>
        <dbReference type="ChEBI" id="CHEBI:29105"/>
    </cofactor>
</comment>
<dbReference type="RefSeq" id="XP_005761226.1">
    <property type="nucleotide sequence ID" value="XM_005761169.1"/>
</dbReference>
<dbReference type="Gene3D" id="3.40.630.10">
    <property type="entry name" value="Zn peptidases"/>
    <property type="match status" value="1"/>
</dbReference>
<dbReference type="HOGENOM" id="CLU_490432_0_0_1"/>
<name>A0A0D3IC12_EMIH1</name>
<dbReference type="PROSITE" id="PS51257">
    <property type="entry name" value="PROKAR_LIPOPROTEIN"/>
    <property type="match status" value="1"/>
</dbReference>
<keyword evidence="4" id="KW-0812">Transmembrane</keyword>
<evidence type="ECO:0000256" key="3">
    <source>
        <dbReference type="ARBA" id="ARBA00022824"/>
    </source>
</evidence>
<feature type="transmembrane region" description="Helical" evidence="4">
    <location>
        <begin position="368"/>
        <end position="389"/>
    </location>
</feature>
<dbReference type="InterPro" id="IPR045175">
    <property type="entry name" value="M28_fam"/>
</dbReference>
<dbReference type="GO" id="GO:0008235">
    <property type="term" value="F:metalloexopeptidase activity"/>
    <property type="evidence" value="ECO:0007669"/>
    <property type="project" value="InterPro"/>
</dbReference>
<feature type="chain" id="PRO_5044205894" description="Peptidase M28 domain-containing protein" evidence="5">
    <location>
        <begin position="37"/>
        <end position="556"/>
    </location>
</feature>
<feature type="signal peptide" evidence="5">
    <location>
        <begin position="1"/>
        <end position="36"/>
    </location>
</feature>
<reference evidence="7" key="2">
    <citation type="submission" date="2024-10" db="UniProtKB">
        <authorList>
            <consortium name="EnsemblProtists"/>
        </authorList>
    </citation>
    <scope>IDENTIFICATION</scope>
</reference>
<dbReference type="PANTHER" id="PTHR12147:SF22">
    <property type="entry name" value="ENDOPLASMIC RETICULUM METALLOPEPTIDASE 1"/>
    <property type="match status" value="1"/>
</dbReference>
<dbReference type="PANTHER" id="PTHR12147">
    <property type="entry name" value="METALLOPEPTIDASE M28 FAMILY MEMBER"/>
    <property type="match status" value="1"/>
</dbReference>
<dbReference type="Pfam" id="PF04389">
    <property type="entry name" value="Peptidase_M28"/>
    <property type="match status" value="1"/>
</dbReference>
<dbReference type="InterPro" id="IPR007484">
    <property type="entry name" value="Peptidase_M28"/>
</dbReference>
<reference evidence="8" key="1">
    <citation type="journal article" date="2013" name="Nature">
        <title>Pan genome of the phytoplankton Emiliania underpins its global distribution.</title>
        <authorList>
            <person name="Read B.A."/>
            <person name="Kegel J."/>
            <person name="Klute M.J."/>
            <person name="Kuo A."/>
            <person name="Lefebvre S.C."/>
            <person name="Maumus F."/>
            <person name="Mayer C."/>
            <person name="Miller J."/>
            <person name="Monier A."/>
            <person name="Salamov A."/>
            <person name="Young J."/>
            <person name="Aguilar M."/>
            <person name="Claverie J.M."/>
            <person name="Frickenhaus S."/>
            <person name="Gonzalez K."/>
            <person name="Herman E.K."/>
            <person name="Lin Y.C."/>
            <person name="Napier J."/>
            <person name="Ogata H."/>
            <person name="Sarno A.F."/>
            <person name="Shmutz J."/>
            <person name="Schroeder D."/>
            <person name="de Vargas C."/>
            <person name="Verret F."/>
            <person name="von Dassow P."/>
            <person name="Valentin K."/>
            <person name="Van de Peer Y."/>
            <person name="Wheeler G."/>
            <person name="Dacks J.B."/>
            <person name="Delwiche C.F."/>
            <person name="Dyhrman S.T."/>
            <person name="Glockner G."/>
            <person name="John U."/>
            <person name="Richards T."/>
            <person name="Worden A.Z."/>
            <person name="Zhang X."/>
            <person name="Grigoriev I.V."/>
            <person name="Allen A.E."/>
            <person name="Bidle K."/>
            <person name="Borodovsky M."/>
            <person name="Bowler C."/>
            <person name="Brownlee C."/>
            <person name="Cock J.M."/>
            <person name="Elias M."/>
            <person name="Gladyshev V.N."/>
            <person name="Groth M."/>
            <person name="Guda C."/>
            <person name="Hadaegh A."/>
            <person name="Iglesias-Rodriguez M.D."/>
            <person name="Jenkins J."/>
            <person name="Jones B.M."/>
            <person name="Lawson T."/>
            <person name="Leese F."/>
            <person name="Lindquist E."/>
            <person name="Lobanov A."/>
            <person name="Lomsadze A."/>
            <person name="Malik S.B."/>
            <person name="Marsh M.E."/>
            <person name="Mackinder L."/>
            <person name="Mock T."/>
            <person name="Mueller-Roeber B."/>
            <person name="Pagarete A."/>
            <person name="Parker M."/>
            <person name="Probert I."/>
            <person name="Quesneville H."/>
            <person name="Raines C."/>
            <person name="Rensing S.A."/>
            <person name="Riano-Pachon D.M."/>
            <person name="Richier S."/>
            <person name="Rokitta S."/>
            <person name="Shiraiwa Y."/>
            <person name="Soanes D.M."/>
            <person name="van der Giezen M."/>
            <person name="Wahlund T.M."/>
            <person name="Williams B."/>
            <person name="Wilson W."/>
            <person name="Wolfe G."/>
            <person name="Wurch L.L."/>
        </authorList>
    </citation>
    <scope>NUCLEOTIDE SEQUENCE</scope>
</reference>
<evidence type="ECO:0000259" key="6">
    <source>
        <dbReference type="Pfam" id="PF04389"/>
    </source>
</evidence>
<feature type="transmembrane region" description="Helical" evidence="4">
    <location>
        <begin position="308"/>
        <end position="331"/>
    </location>
</feature>
<feature type="domain" description="Peptidase M28" evidence="6">
    <location>
        <begin position="131"/>
        <end position="273"/>
    </location>
</feature>
<feature type="transmembrane region" description="Helical" evidence="4">
    <location>
        <begin position="343"/>
        <end position="362"/>
    </location>
</feature>
<dbReference type="Proteomes" id="UP000013827">
    <property type="component" value="Unassembled WGS sequence"/>
</dbReference>
<keyword evidence="8" id="KW-1185">Reference proteome</keyword>
<keyword evidence="5" id="KW-0732">Signal</keyword>
<evidence type="ECO:0000256" key="4">
    <source>
        <dbReference type="SAM" id="Phobius"/>
    </source>
</evidence>
<keyword evidence="4" id="KW-0472">Membrane</keyword>
<dbReference type="SUPFAM" id="SSF53187">
    <property type="entry name" value="Zn-dependent exopeptidases"/>
    <property type="match status" value="1"/>
</dbReference>
<evidence type="ECO:0000256" key="5">
    <source>
        <dbReference type="SAM" id="SignalP"/>
    </source>
</evidence>
<evidence type="ECO:0000256" key="2">
    <source>
        <dbReference type="ARBA" id="ARBA00004240"/>
    </source>
</evidence>
<comment type="subcellular location">
    <subcellularLocation>
        <location evidence="2">Endoplasmic reticulum</location>
    </subcellularLocation>
</comment>
<dbReference type="eggNOG" id="KOG2194">
    <property type="taxonomic scope" value="Eukaryota"/>
</dbReference>
<proteinExistence type="predicted"/>
<dbReference type="KEGG" id="ehx:EMIHUDRAFT_217054"/>
<evidence type="ECO:0000256" key="1">
    <source>
        <dbReference type="ARBA" id="ARBA00001947"/>
    </source>
</evidence>
<dbReference type="AlphaFoldDB" id="A0A0D3IC12"/>
<accession>A0A0D3IC12</accession>